<keyword evidence="3" id="KW-0349">Heme</keyword>
<organism evidence="11 12">
    <name type="scientific">Artemisia annua</name>
    <name type="common">Sweet wormwood</name>
    <dbReference type="NCBI Taxonomy" id="35608"/>
    <lineage>
        <taxon>Eukaryota</taxon>
        <taxon>Viridiplantae</taxon>
        <taxon>Streptophyta</taxon>
        <taxon>Embryophyta</taxon>
        <taxon>Tracheophyta</taxon>
        <taxon>Spermatophyta</taxon>
        <taxon>Magnoliopsida</taxon>
        <taxon>eudicotyledons</taxon>
        <taxon>Gunneridae</taxon>
        <taxon>Pentapetalae</taxon>
        <taxon>asterids</taxon>
        <taxon>campanulids</taxon>
        <taxon>Asterales</taxon>
        <taxon>Asteraceae</taxon>
        <taxon>Asteroideae</taxon>
        <taxon>Anthemideae</taxon>
        <taxon>Artemisiinae</taxon>
        <taxon>Artemisia</taxon>
    </lineage>
</organism>
<dbReference type="GO" id="GO:0016020">
    <property type="term" value="C:membrane"/>
    <property type="evidence" value="ECO:0007669"/>
    <property type="project" value="UniProtKB-SubCell"/>
</dbReference>
<dbReference type="Gene3D" id="1.10.630.10">
    <property type="entry name" value="Cytochrome P450"/>
    <property type="match status" value="1"/>
</dbReference>
<evidence type="ECO:0000256" key="8">
    <source>
        <dbReference type="ARBA" id="ARBA00023004"/>
    </source>
</evidence>
<evidence type="ECO:0000256" key="1">
    <source>
        <dbReference type="ARBA" id="ARBA00004370"/>
    </source>
</evidence>
<dbReference type="GO" id="GO:0020037">
    <property type="term" value="F:heme binding"/>
    <property type="evidence" value="ECO:0007669"/>
    <property type="project" value="InterPro"/>
</dbReference>
<keyword evidence="8" id="KW-0408">Iron</keyword>
<keyword evidence="4" id="KW-0812">Transmembrane</keyword>
<dbReference type="AlphaFoldDB" id="A0A2U1KMP3"/>
<name>A0A2U1KMP3_ARTAN</name>
<evidence type="ECO:0000256" key="7">
    <source>
        <dbReference type="ARBA" id="ARBA00023002"/>
    </source>
</evidence>
<evidence type="ECO:0000256" key="4">
    <source>
        <dbReference type="ARBA" id="ARBA00022692"/>
    </source>
</evidence>
<keyword evidence="5" id="KW-0479">Metal-binding</keyword>
<dbReference type="GO" id="GO:0004497">
    <property type="term" value="F:monooxygenase activity"/>
    <property type="evidence" value="ECO:0007669"/>
    <property type="project" value="UniProtKB-KW"/>
</dbReference>
<comment type="subcellular location">
    <subcellularLocation>
        <location evidence="1">Membrane</location>
    </subcellularLocation>
</comment>
<comment type="caution">
    <text evidence="11">The sequence shown here is derived from an EMBL/GenBank/DDBJ whole genome shotgun (WGS) entry which is preliminary data.</text>
</comment>
<keyword evidence="12" id="KW-1185">Reference proteome</keyword>
<evidence type="ECO:0000256" key="9">
    <source>
        <dbReference type="ARBA" id="ARBA00023033"/>
    </source>
</evidence>
<dbReference type="PANTHER" id="PTHR47955:SF9">
    <property type="entry name" value="PREMNASPIRODIENE OXYGENASE-LIKE"/>
    <property type="match status" value="1"/>
</dbReference>
<evidence type="ECO:0000256" key="3">
    <source>
        <dbReference type="ARBA" id="ARBA00022617"/>
    </source>
</evidence>
<accession>A0A2U1KMP3</accession>
<dbReference type="GO" id="GO:0016705">
    <property type="term" value="F:oxidoreductase activity, acting on paired donors, with incorporation or reduction of molecular oxygen"/>
    <property type="evidence" value="ECO:0007669"/>
    <property type="project" value="InterPro"/>
</dbReference>
<keyword evidence="7" id="KW-0560">Oxidoreductase</keyword>
<dbReference type="GO" id="GO:0005506">
    <property type="term" value="F:iron ion binding"/>
    <property type="evidence" value="ECO:0007669"/>
    <property type="project" value="InterPro"/>
</dbReference>
<dbReference type="GO" id="GO:0051762">
    <property type="term" value="P:sesquiterpene biosynthetic process"/>
    <property type="evidence" value="ECO:0007669"/>
    <property type="project" value="UniProtKB-ARBA"/>
</dbReference>
<dbReference type="Pfam" id="PF00067">
    <property type="entry name" value="p450"/>
    <property type="match status" value="1"/>
</dbReference>
<dbReference type="PANTHER" id="PTHR47955">
    <property type="entry name" value="CYTOCHROME P450 FAMILY 71 PROTEIN"/>
    <property type="match status" value="1"/>
</dbReference>
<sequence length="238" mass="27021">MLINAGAKPFLVVSSSDIAVEILKTQHNIFATRASNKGTKRISYNFLDVTFSPHGNHWREMRKVFVTEYLGSKRAGRFNQLLRMEIDGLNNILSSNPLNTQVNLNDMFLALVYGVVGKFAFGKSYKEDPFNGVTLKEVIDETMTMFAGSAADVFPTYGLIVYMLSGWNGRLEKCFGYLDGYFQTIMDEHFETLKEVSEDEKDYAHSLVQLSLEDPRFTEIHIKALLIVQDRRVQGPLL</sequence>
<dbReference type="OrthoDB" id="1729729at2759"/>
<dbReference type="InterPro" id="IPR001128">
    <property type="entry name" value="Cyt_P450"/>
</dbReference>
<evidence type="ECO:0000313" key="12">
    <source>
        <dbReference type="Proteomes" id="UP000245207"/>
    </source>
</evidence>
<reference evidence="11 12" key="1">
    <citation type="journal article" date="2018" name="Mol. Plant">
        <title>The genome of Artemisia annua provides insight into the evolution of Asteraceae family and artemisinin biosynthesis.</title>
        <authorList>
            <person name="Shen Q."/>
            <person name="Zhang L."/>
            <person name="Liao Z."/>
            <person name="Wang S."/>
            <person name="Yan T."/>
            <person name="Shi P."/>
            <person name="Liu M."/>
            <person name="Fu X."/>
            <person name="Pan Q."/>
            <person name="Wang Y."/>
            <person name="Lv Z."/>
            <person name="Lu X."/>
            <person name="Zhang F."/>
            <person name="Jiang W."/>
            <person name="Ma Y."/>
            <person name="Chen M."/>
            <person name="Hao X."/>
            <person name="Li L."/>
            <person name="Tang Y."/>
            <person name="Lv G."/>
            <person name="Zhou Y."/>
            <person name="Sun X."/>
            <person name="Brodelius P.E."/>
            <person name="Rose J.K.C."/>
            <person name="Tang K."/>
        </authorList>
    </citation>
    <scope>NUCLEOTIDE SEQUENCE [LARGE SCALE GENOMIC DNA]</scope>
    <source>
        <strain evidence="12">cv. Huhao1</strain>
        <tissue evidence="11">Leaf</tissue>
    </source>
</reference>
<evidence type="ECO:0000256" key="5">
    <source>
        <dbReference type="ARBA" id="ARBA00022723"/>
    </source>
</evidence>
<proteinExistence type="inferred from homology"/>
<gene>
    <name evidence="11" type="ORF">CTI12_AA574640</name>
</gene>
<dbReference type="SUPFAM" id="SSF48264">
    <property type="entry name" value="Cytochrome P450"/>
    <property type="match status" value="1"/>
</dbReference>
<evidence type="ECO:0000256" key="6">
    <source>
        <dbReference type="ARBA" id="ARBA00022989"/>
    </source>
</evidence>
<evidence type="ECO:0000256" key="2">
    <source>
        <dbReference type="ARBA" id="ARBA00010617"/>
    </source>
</evidence>
<dbReference type="Proteomes" id="UP000245207">
    <property type="component" value="Unassembled WGS sequence"/>
</dbReference>
<dbReference type="STRING" id="35608.A0A2U1KMP3"/>
<dbReference type="InterPro" id="IPR036396">
    <property type="entry name" value="Cyt_P450_sf"/>
</dbReference>
<keyword evidence="6" id="KW-1133">Transmembrane helix</keyword>
<protein>
    <submittedName>
        <fullName evidence="11">Parthenolide synthase</fullName>
    </submittedName>
</protein>
<evidence type="ECO:0000313" key="11">
    <source>
        <dbReference type="EMBL" id="PWA38046.1"/>
    </source>
</evidence>
<dbReference type="EMBL" id="PKPP01016062">
    <property type="protein sequence ID" value="PWA38046.1"/>
    <property type="molecule type" value="Genomic_DNA"/>
</dbReference>
<comment type="similarity">
    <text evidence="2">Belongs to the cytochrome P450 family.</text>
</comment>
<keyword evidence="10" id="KW-0472">Membrane</keyword>
<evidence type="ECO:0000256" key="10">
    <source>
        <dbReference type="ARBA" id="ARBA00023136"/>
    </source>
</evidence>
<keyword evidence="9" id="KW-0503">Monooxygenase</keyword>